<dbReference type="Gene3D" id="2.40.50.140">
    <property type="entry name" value="Nucleic acid-binding proteins"/>
    <property type="match status" value="1"/>
</dbReference>
<protein>
    <recommendedName>
        <fullName evidence="4">NfeD-like C-terminal domain-containing protein</fullName>
    </recommendedName>
</protein>
<dbReference type="RefSeq" id="WP_067706083.1">
    <property type="nucleotide sequence ID" value="NZ_LLZH01000331.1"/>
</dbReference>
<dbReference type="EMBL" id="LLZH01000331">
    <property type="protein sequence ID" value="KUL23484.1"/>
    <property type="molecule type" value="Genomic_DNA"/>
</dbReference>
<feature type="region of interest" description="Disordered" evidence="1">
    <location>
        <begin position="63"/>
        <end position="83"/>
    </location>
</feature>
<keyword evidence="3" id="KW-1185">Reference proteome</keyword>
<evidence type="ECO:0000256" key="1">
    <source>
        <dbReference type="SAM" id="MobiDB-lite"/>
    </source>
</evidence>
<reference evidence="2 3" key="1">
    <citation type="submission" date="2015-10" db="EMBL/GenBank/DDBJ databases">
        <authorList>
            <person name="Gilbert D.G."/>
        </authorList>
    </citation>
    <scope>NUCLEOTIDE SEQUENCE [LARGE SCALE GENOMIC DNA]</scope>
    <source>
        <strain evidence="2 3">NRRL B-16712</strain>
    </source>
</reference>
<dbReference type="Proteomes" id="UP000053244">
    <property type="component" value="Unassembled WGS sequence"/>
</dbReference>
<dbReference type="AlphaFoldDB" id="A0A117ML66"/>
<dbReference type="OrthoDB" id="4559810at2"/>
<organism evidence="2 3">
    <name type="scientific">Actinoplanes awajinensis subsp. mycoplanecinus</name>
    <dbReference type="NCBI Taxonomy" id="135947"/>
    <lineage>
        <taxon>Bacteria</taxon>
        <taxon>Bacillati</taxon>
        <taxon>Actinomycetota</taxon>
        <taxon>Actinomycetes</taxon>
        <taxon>Micromonosporales</taxon>
        <taxon>Micromonosporaceae</taxon>
        <taxon>Actinoplanes</taxon>
    </lineage>
</organism>
<evidence type="ECO:0008006" key="4">
    <source>
        <dbReference type="Google" id="ProtNLM"/>
    </source>
</evidence>
<gene>
    <name evidence="2" type="ORF">ADL15_45745</name>
</gene>
<dbReference type="InterPro" id="IPR012340">
    <property type="entry name" value="NA-bd_OB-fold"/>
</dbReference>
<proteinExistence type="predicted"/>
<comment type="caution">
    <text evidence="2">The sequence shown here is derived from an EMBL/GenBank/DDBJ whole genome shotgun (WGS) entry which is preliminary data.</text>
</comment>
<accession>A0A117ML66</accession>
<sequence>MTSVTLVGRCGTVITAIRGGERAGEVRLLVGGLAHYYLAYSAGPLPVGTEVLVINSRGARQVDVEPWPTVPPDGSARGVTEGL</sequence>
<evidence type="ECO:0000313" key="2">
    <source>
        <dbReference type="EMBL" id="KUL23484.1"/>
    </source>
</evidence>
<evidence type="ECO:0000313" key="3">
    <source>
        <dbReference type="Proteomes" id="UP000053244"/>
    </source>
</evidence>
<name>A0A117ML66_9ACTN</name>